<dbReference type="InterPro" id="IPR006638">
    <property type="entry name" value="Elp3/MiaA/NifB-like_rSAM"/>
</dbReference>
<dbReference type="Pfam" id="PF04055">
    <property type="entry name" value="Radical_SAM"/>
    <property type="match status" value="1"/>
</dbReference>
<keyword evidence="5" id="KW-0411">Iron-sulfur</keyword>
<keyword evidence="3" id="KW-0479">Metal-binding</keyword>
<dbReference type="InterPro" id="IPR058240">
    <property type="entry name" value="rSAM_sf"/>
</dbReference>
<evidence type="ECO:0000259" key="6">
    <source>
        <dbReference type="PROSITE" id="PS51918"/>
    </source>
</evidence>
<evidence type="ECO:0000256" key="5">
    <source>
        <dbReference type="ARBA" id="ARBA00023014"/>
    </source>
</evidence>
<dbReference type="SFLD" id="SFLDG01095">
    <property type="entry name" value="Uncharacterised_Radical_SAM_Su"/>
    <property type="match status" value="1"/>
</dbReference>
<protein>
    <submittedName>
        <fullName evidence="7">Radical SAM protein</fullName>
    </submittedName>
</protein>
<sequence>MRYVEPVYRPPSEAQSLILPVTDGCSWNRCTFCDMYRPSQKRFRARETGEVLKGIRRVGERLGDEVRRVFLADGDALVLPTRRLLVYLEAIRTHLPSVHRVSSYCLARNLNKKSVAELRELREAGLTLAYLGAESGDDALLERIDKGETFESTRAALDKLGEAGIRRSVMIINGLGGELLSVRHADNSARLMNATQPEYLSTLVLMLSDGGTRYRASWPEWSPLSPDGLFREMERFLSALELRQTIFRADHSSNWLVLKGTLGADKERLLTQVRSAIERPDAAPLRAAWTRGL</sequence>
<organism evidence="7 8">
    <name type="scientific">Thiorhodococcus fuscus</name>
    <dbReference type="NCBI Taxonomy" id="527200"/>
    <lineage>
        <taxon>Bacteria</taxon>
        <taxon>Pseudomonadati</taxon>
        <taxon>Pseudomonadota</taxon>
        <taxon>Gammaproteobacteria</taxon>
        <taxon>Chromatiales</taxon>
        <taxon>Chromatiaceae</taxon>
        <taxon>Thiorhodococcus</taxon>
    </lineage>
</organism>
<comment type="caution">
    <text evidence="7">The sequence shown here is derived from an EMBL/GenBank/DDBJ whole genome shotgun (WGS) entry which is preliminary data.</text>
</comment>
<evidence type="ECO:0000256" key="3">
    <source>
        <dbReference type="ARBA" id="ARBA00022723"/>
    </source>
</evidence>
<name>A0ABW4YA23_9GAMM</name>
<evidence type="ECO:0000313" key="8">
    <source>
        <dbReference type="Proteomes" id="UP001597337"/>
    </source>
</evidence>
<dbReference type="InterPro" id="IPR051198">
    <property type="entry name" value="BchE-like"/>
</dbReference>
<dbReference type="SMART" id="SM00729">
    <property type="entry name" value="Elp3"/>
    <property type="match status" value="1"/>
</dbReference>
<keyword evidence="8" id="KW-1185">Reference proteome</keyword>
<dbReference type="SFLD" id="SFLDG01082">
    <property type="entry name" value="B12-binding_domain_containing"/>
    <property type="match status" value="1"/>
</dbReference>
<keyword evidence="2" id="KW-0949">S-adenosyl-L-methionine</keyword>
<dbReference type="SFLD" id="SFLDS00029">
    <property type="entry name" value="Radical_SAM"/>
    <property type="match status" value="1"/>
</dbReference>
<dbReference type="PANTHER" id="PTHR43409">
    <property type="entry name" value="ANAEROBIC MAGNESIUM-PROTOPORPHYRIN IX MONOMETHYL ESTER CYCLASE-RELATED"/>
    <property type="match status" value="1"/>
</dbReference>
<dbReference type="RefSeq" id="WP_386025933.1">
    <property type="nucleotide sequence ID" value="NZ_JBHUHX010000016.1"/>
</dbReference>
<dbReference type="PANTHER" id="PTHR43409:SF4">
    <property type="entry name" value="RADICAL SAM SUPERFAMILY PROTEIN"/>
    <property type="match status" value="1"/>
</dbReference>
<dbReference type="PROSITE" id="PS51918">
    <property type="entry name" value="RADICAL_SAM"/>
    <property type="match status" value="1"/>
</dbReference>
<dbReference type="SUPFAM" id="SSF102114">
    <property type="entry name" value="Radical SAM enzymes"/>
    <property type="match status" value="1"/>
</dbReference>
<dbReference type="InterPro" id="IPR013785">
    <property type="entry name" value="Aldolase_TIM"/>
</dbReference>
<keyword evidence="4" id="KW-0408">Iron</keyword>
<evidence type="ECO:0000313" key="7">
    <source>
        <dbReference type="EMBL" id="MFD2111926.1"/>
    </source>
</evidence>
<dbReference type="EMBL" id="JBHUHX010000016">
    <property type="protein sequence ID" value="MFD2111926.1"/>
    <property type="molecule type" value="Genomic_DNA"/>
</dbReference>
<evidence type="ECO:0000256" key="4">
    <source>
        <dbReference type="ARBA" id="ARBA00023004"/>
    </source>
</evidence>
<evidence type="ECO:0000256" key="1">
    <source>
        <dbReference type="ARBA" id="ARBA00001966"/>
    </source>
</evidence>
<reference evidence="8" key="1">
    <citation type="journal article" date="2019" name="Int. J. Syst. Evol. Microbiol.">
        <title>The Global Catalogue of Microorganisms (GCM) 10K type strain sequencing project: providing services to taxonomists for standard genome sequencing and annotation.</title>
        <authorList>
            <consortium name="The Broad Institute Genomics Platform"/>
            <consortium name="The Broad Institute Genome Sequencing Center for Infectious Disease"/>
            <person name="Wu L."/>
            <person name="Ma J."/>
        </authorList>
    </citation>
    <scope>NUCLEOTIDE SEQUENCE [LARGE SCALE GENOMIC DNA]</scope>
    <source>
        <strain evidence="8">KACC 12597</strain>
    </source>
</reference>
<gene>
    <name evidence="7" type="ORF">ACFSJC_08750</name>
</gene>
<dbReference type="Gene3D" id="3.20.20.70">
    <property type="entry name" value="Aldolase class I"/>
    <property type="match status" value="1"/>
</dbReference>
<dbReference type="Proteomes" id="UP001597337">
    <property type="component" value="Unassembled WGS sequence"/>
</dbReference>
<accession>A0ABW4YA23</accession>
<evidence type="ECO:0000256" key="2">
    <source>
        <dbReference type="ARBA" id="ARBA00022691"/>
    </source>
</evidence>
<comment type="cofactor">
    <cofactor evidence="1">
        <name>[4Fe-4S] cluster</name>
        <dbReference type="ChEBI" id="CHEBI:49883"/>
    </cofactor>
</comment>
<proteinExistence type="predicted"/>
<dbReference type="InterPro" id="IPR007197">
    <property type="entry name" value="rSAM"/>
</dbReference>
<feature type="domain" description="Radical SAM core" evidence="6">
    <location>
        <begin position="11"/>
        <end position="240"/>
    </location>
</feature>
<dbReference type="CDD" id="cd01335">
    <property type="entry name" value="Radical_SAM"/>
    <property type="match status" value="1"/>
</dbReference>